<dbReference type="Pfam" id="PF00205">
    <property type="entry name" value="TPP_enzyme_M"/>
    <property type="match status" value="1"/>
</dbReference>
<dbReference type="CDD" id="cd00568">
    <property type="entry name" value="TPP_enzymes"/>
    <property type="match status" value="1"/>
</dbReference>
<dbReference type="GO" id="GO:0005948">
    <property type="term" value="C:acetolactate synthase complex"/>
    <property type="evidence" value="ECO:0007669"/>
    <property type="project" value="TreeGrafter"/>
</dbReference>
<dbReference type="Gene3D" id="3.40.50.970">
    <property type="match status" value="2"/>
</dbReference>
<name>A0A841BCL3_9ACTN</name>
<dbReference type="PANTHER" id="PTHR18968">
    <property type="entry name" value="THIAMINE PYROPHOSPHATE ENZYMES"/>
    <property type="match status" value="1"/>
</dbReference>
<dbReference type="PROSITE" id="PS00187">
    <property type="entry name" value="TPP_ENZYMES"/>
    <property type="match status" value="1"/>
</dbReference>
<dbReference type="InterPro" id="IPR045229">
    <property type="entry name" value="TPP_enz"/>
</dbReference>
<reference evidence="8 9" key="1">
    <citation type="submission" date="2020-08" db="EMBL/GenBank/DDBJ databases">
        <title>Sequencing the genomes of 1000 actinobacteria strains.</title>
        <authorList>
            <person name="Klenk H.-P."/>
        </authorList>
    </citation>
    <scope>NUCLEOTIDE SEQUENCE [LARGE SCALE GENOMIC DNA]</scope>
    <source>
        <strain evidence="8 9">DSM 45362</strain>
    </source>
</reference>
<dbReference type="GO" id="GO:0009097">
    <property type="term" value="P:isoleucine biosynthetic process"/>
    <property type="evidence" value="ECO:0007669"/>
    <property type="project" value="TreeGrafter"/>
</dbReference>
<dbReference type="InterPro" id="IPR000399">
    <property type="entry name" value="TPP-bd_CS"/>
</dbReference>
<dbReference type="GO" id="GO:0050660">
    <property type="term" value="F:flavin adenine dinucleotide binding"/>
    <property type="evidence" value="ECO:0007669"/>
    <property type="project" value="TreeGrafter"/>
</dbReference>
<keyword evidence="8" id="KW-0808">Transferase</keyword>
<dbReference type="Proteomes" id="UP000587527">
    <property type="component" value="Unassembled WGS sequence"/>
</dbReference>
<dbReference type="SUPFAM" id="SSF52467">
    <property type="entry name" value="DHS-like NAD/FAD-binding domain"/>
    <property type="match status" value="1"/>
</dbReference>
<feature type="domain" description="Thiamine pyrophosphate enzyme N-terminal TPP-binding" evidence="7">
    <location>
        <begin position="9"/>
        <end position="118"/>
    </location>
</feature>
<comment type="caution">
    <text evidence="8">The sequence shown here is derived from an EMBL/GenBank/DDBJ whole genome shotgun (WGS) entry which is preliminary data.</text>
</comment>
<evidence type="ECO:0000259" key="7">
    <source>
        <dbReference type="Pfam" id="PF02776"/>
    </source>
</evidence>
<dbReference type="EMBL" id="JACHMN010000001">
    <property type="protein sequence ID" value="MBB5866847.1"/>
    <property type="molecule type" value="Genomic_DNA"/>
</dbReference>
<dbReference type="CDD" id="cd07035">
    <property type="entry name" value="TPP_PYR_POX_like"/>
    <property type="match status" value="1"/>
</dbReference>
<dbReference type="InterPro" id="IPR029061">
    <property type="entry name" value="THDP-binding"/>
</dbReference>
<dbReference type="EC" id="2.2.1.6" evidence="8"/>
<dbReference type="AlphaFoldDB" id="A0A841BCL3"/>
<dbReference type="InterPro" id="IPR029035">
    <property type="entry name" value="DHS-like_NAD/FAD-binding_dom"/>
</dbReference>
<comment type="similarity">
    <text evidence="2 4">Belongs to the TPP enzyme family.</text>
</comment>
<dbReference type="InterPro" id="IPR012001">
    <property type="entry name" value="Thiamin_PyroP_enz_TPP-bd_dom"/>
</dbReference>
<dbReference type="GO" id="GO:0000287">
    <property type="term" value="F:magnesium ion binding"/>
    <property type="evidence" value="ECO:0007669"/>
    <property type="project" value="InterPro"/>
</dbReference>
<dbReference type="FunFam" id="3.40.50.970:FF:000007">
    <property type="entry name" value="Acetolactate synthase"/>
    <property type="match status" value="1"/>
</dbReference>
<keyword evidence="3 4" id="KW-0786">Thiamine pyrophosphate</keyword>
<evidence type="ECO:0000259" key="5">
    <source>
        <dbReference type="Pfam" id="PF00205"/>
    </source>
</evidence>
<keyword evidence="9" id="KW-1185">Reference proteome</keyword>
<evidence type="ECO:0000256" key="2">
    <source>
        <dbReference type="ARBA" id="ARBA00007812"/>
    </source>
</evidence>
<proteinExistence type="inferred from homology"/>
<dbReference type="Pfam" id="PF02775">
    <property type="entry name" value="TPP_enzyme_C"/>
    <property type="match status" value="1"/>
</dbReference>
<dbReference type="InterPro" id="IPR011766">
    <property type="entry name" value="TPP_enzyme_TPP-bd"/>
</dbReference>
<evidence type="ECO:0000313" key="8">
    <source>
        <dbReference type="EMBL" id="MBB5866847.1"/>
    </source>
</evidence>
<protein>
    <submittedName>
        <fullName evidence="8">Acetolactate synthase-1/2/3 large subunit</fullName>
        <ecNumber evidence="8">2.2.1.6</ecNumber>
    </submittedName>
</protein>
<feature type="domain" description="Thiamine pyrophosphate enzyme central" evidence="5">
    <location>
        <begin position="202"/>
        <end position="337"/>
    </location>
</feature>
<accession>A0A841BCL3</accession>
<organism evidence="8 9">
    <name type="scientific">Allocatelliglobosispora scoriae</name>
    <dbReference type="NCBI Taxonomy" id="643052"/>
    <lineage>
        <taxon>Bacteria</taxon>
        <taxon>Bacillati</taxon>
        <taxon>Actinomycetota</taxon>
        <taxon>Actinomycetes</taxon>
        <taxon>Micromonosporales</taxon>
        <taxon>Micromonosporaceae</taxon>
        <taxon>Allocatelliglobosispora</taxon>
    </lineage>
</organism>
<dbReference type="Pfam" id="PF02776">
    <property type="entry name" value="TPP_enzyme_N"/>
    <property type="match status" value="1"/>
</dbReference>
<evidence type="ECO:0000256" key="1">
    <source>
        <dbReference type="ARBA" id="ARBA00001964"/>
    </source>
</evidence>
<dbReference type="GO" id="GO:0009099">
    <property type="term" value="P:L-valine biosynthetic process"/>
    <property type="evidence" value="ECO:0007669"/>
    <property type="project" value="TreeGrafter"/>
</dbReference>
<dbReference type="PANTHER" id="PTHR18968:SF13">
    <property type="entry name" value="ACETOLACTATE SYNTHASE CATALYTIC SUBUNIT, MITOCHONDRIAL"/>
    <property type="match status" value="1"/>
</dbReference>
<evidence type="ECO:0000256" key="3">
    <source>
        <dbReference type="ARBA" id="ARBA00023052"/>
    </source>
</evidence>
<dbReference type="GO" id="GO:0030976">
    <property type="term" value="F:thiamine pyrophosphate binding"/>
    <property type="evidence" value="ECO:0007669"/>
    <property type="project" value="InterPro"/>
</dbReference>
<dbReference type="GO" id="GO:0003984">
    <property type="term" value="F:acetolactate synthase activity"/>
    <property type="evidence" value="ECO:0007669"/>
    <property type="project" value="UniProtKB-EC"/>
</dbReference>
<evidence type="ECO:0000256" key="4">
    <source>
        <dbReference type="RuleBase" id="RU362132"/>
    </source>
</evidence>
<dbReference type="InterPro" id="IPR012000">
    <property type="entry name" value="Thiamin_PyroP_enz_cen_dom"/>
</dbReference>
<sequence>MSPPHVESVADLVCDMLAEVGVTHVFGVPGGPLLPLLDVLSDRRDIDFVLAKHEEGAVFMAEGFALSTGRLGVACVTAGPGATHALTAAASATSDWAPLLVLSGQVATSSFGLGALQDSSGGNWSLDTVEMFRSATKLSVAAGDPTQVPYLLNRAIRTALTGLPGAVHLSLPSNVLSRPAPATRRPVPPPRDHSLPPMKALAELATAIAAARNPVLLAGQGAKRSRAGSELVALAERTGMRVATTMKGKGVFPEDHPLALGVFGSYGGSPATHGPLLSTDVDLLLVLGSSLGEVSTFGWDPGLVTDRVVGQVDLDPLQLGRVFPVHHGIAGDVRTVVGGLLEILPATADRPLPPRRAAPTAAGLQGRHPVLRASAVAARLSETVPADTTLLVDNGNALCWIGEHFVSRVPSELHCSLNVASMGFSIAAAIGAKIASPHRPVIAVVGDAAFAMGAMEIHTAVEYGTPVIWIVLNNSGNAMVANVQHLLFGRAPGSLYTVAIDAAVIARGLGAQAARVDTLRELDAALAQALSDEAPWLIDVRVDGDEIPWALRGRSEVLRNDFTRPARTAS</sequence>
<dbReference type="SUPFAM" id="SSF52518">
    <property type="entry name" value="Thiamin diphosphate-binding fold (THDP-binding)"/>
    <property type="match status" value="2"/>
</dbReference>
<evidence type="ECO:0000259" key="6">
    <source>
        <dbReference type="Pfam" id="PF02775"/>
    </source>
</evidence>
<evidence type="ECO:0000313" key="9">
    <source>
        <dbReference type="Proteomes" id="UP000587527"/>
    </source>
</evidence>
<comment type="cofactor">
    <cofactor evidence="1">
        <name>thiamine diphosphate</name>
        <dbReference type="ChEBI" id="CHEBI:58937"/>
    </cofactor>
</comment>
<gene>
    <name evidence="8" type="ORF">F4553_000226</name>
</gene>
<dbReference type="RefSeq" id="WP_184830950.1">
    <property type="nucleotide sequence ID" value="NZ_JACHMN010000001.1"/>
</dbReference>
<dbReference type="Gene3D" id="3.40.50.1220">
    <property type="entry name" value="TPP-binding domain"/>
    <property type="match status" value="1"/>
</dbReference>
<feature type="domain" description="Thiamine pyrophosphate enzyme TPP-binding" evidence="6">
    <location>
        <begin position="393"/>
        <end position="540"/>
    </location>
</feature>